<dbReference type="EMBL" id="QEFC01000910">
    <property type="protein sequence ID" value="KAE9462231.1"/>
    <property type="molecule type" value="Genomic_DNA"/>
</dbReference>
<accession>A0A6A4M0R2</accession>
<sequence length="177" mass="19599">MNSSISLAMELDDEDGYEVAVCFYVQPCLAIFFQTWVKGSTIGYDFDFDCGYMKGLMSQILVLNSRKQPAEILVPGSQEGDMGIKANRGLVKILIDGAWHKDTLHAATACFAYDEKKTKKTSQGEKRMAAMSATIVEAKACLEAVQWCVRAQISKVAILTDSLLLVRSLQEKIVMEN</sequence>
<dbReference type="InterPro" id="IPR036397">
    <property type="entry name" value="RNaseH_sf"/>
</dbReference>
<gene>
    <name evidence="2" type="ORF">C3L33_05850</name>
</gene>
<dbReference type="Proteomes" id="UP000428333">
    <property type="component" value="Linkage Group LG04"/>
</dbReference>
<feature type="non-terminal residue" evidence="2">
    <location>
        <position position="1"/>
    </location>
</feature>
<dbReference type="SUPFAM" id="SSF53098">
    <property type="entry name" value="Ribonuclease H-like"/>
    <property type="match status" value="1"/>
</dbReference>
<dbReference type="Pfam" id="PF13456">
    <property type="entry name" value="RVT_3"/>
    <property type="match status" value="1"/>
</dbReference>
<dbReference type="GO" id="GO:0003676">
    <property type="term" value="F:nucleic acid binding"/>
    <property type="evidence" value="ECO:0007669"/>
    <property type="project" value="InterPro"/>
</dbReference>
<reference evidence="2 3" key="1">
    <citation type="journal article" date="2019" name="Genome Biol. Evol.">
        <title>The Rhododendron genome and chromosomal organization provide insight into shared whole-genome duplications across the heath family (Ericaceae).</title>
        <authorList>
            <person name="Soza V.L."/>
            <person name="Lindsley D."/>
            <person name="Waalkes A."/>
            <person name="Ramage E."/>
            <person name="Patwardhan R.P."/>
            <person name="Burton J.N."/>
            <person name="Adey A."/>
            <person name="Kumar A."/>
            <person name="Qiu R."/>
            <person name="Shendure J."/>
            <person name="Hall B."/>
        </authorList>
    </citation>
    <scope>NUCLEOTIDE SEQUENCE [LARGE SCALE GENOMIC DNA]</scope>
    <source>
        <strain evidence="2">RSF 1966-606</strain>
    </source>
</reference>
<name>A0A6A4M0R2_9ERIC</name>
<keyword evidence="3" id="KW-1185">Reference proteome</keyword>
<dbReference type="Gene3D" id="3.30.420.10">
    <property type="entry name" value="Ribonuclease H-like superfamily/Ribonuclease H"/>
    <property type="match status" value="1"/>
</dbReference>
<dbReference type="GO" id="GO:0004523">
    <property type="term" value="F:RNA-DNA hybrid ribonuclease activity"/>
    <property type="evidence" value="ECO:0007669"/>
    <property type="project" value="InterPro"/>
</dbReference>
<feature type="domain" description="RNase H type-1" evidence="1">
    <location>
        <begin position="95"/>
        <end position="172"/>
    </location>
</feature>
<evidence type="ECO:0000313" key="3">
    <source>
        <dbReference type="Proteomes" id="UP000428333"/>
    </source>
</evidence>
<organism evidence="2 3">
    <name type="scientific">Rhododendron williamsianum</name>
    <dbReference type="NCBI Taxonomy" id="262921"/>
    <lineage>
        <taxon>Eukaryota</taxon>
        <taxon>Viridiplantae</taxon>
        <taxon>Streptophyta</taxon>
        <taxon>Embryophyta</taxon>
        <taxon>Tracheophyta</taxon>
        <taxon>Spermatophyta</taxon>
        <taxon>Magnoliopsida</taxon>
        <taxon>eudicotyledons</taxon>
        <taxon>Gunneridae</taxon>
        <taxon>Pentapetalae</taxon>
        <taxon>asterids</taxon>
        <taxon>Ericales</taxon>
        <taxon>Ericaceae</taxon>
        <taxon>Ericoideae</taxon>
        <taxon>Rhodoreae</taxon>
        <taxon>Rhododendron</taxon>
    </lineage>
</organism>
<dbReference type="AlphaFoldDB" id="A0A6A4M0R2"/>
<evidence type="ECO:0000313" key="2">
    <source>
        <dbReference type="EMBL" id="KAE9462231.1"/>
    </source>
</evidence>
<proteinExistence type="predicted"/>
<dbReference type="InterPro" id="IPR012337">
    <property type="entry name" value="RNaseH-like_sf"/>
</dbReference>
<comment type="caution">
    <text evidence="2">The sequence shown here is derived from an EMBL/GenBank/DDBJ whole genome shotgun (WGS) entry which is preliminary data.</text>
</comment>
<dbReference type="OrthoDB" id="1735385at2759"/>
<protein>
    <recommendedName>
        <fullName evidence="1">RNase H type-1 domain-containing protein</fullName>
    </recommendedName>
</protein>
<dbReference type="InterPro" id="IPR002156">
    <property type="entry name" value="RNaseH_domain"/>
</dbReference>
<evidence type="ECO:0000259" key="1">
    <source>
        <dbReference type="Pfam" id="PF13456"/>
    </source>
</evidence>